<proteinExistence type="predicted"/>
<gene>
    <name evidence="2" type="ORF">SAMN05518846_105173</name>
</gene>
<name>A0A1I3U2W6_9BACL</name>
<dbReference type="Pfam" id="PF12652">
    <property type="entry name" value="CotJB"/>
    <property type="match status" value="1"/>
</dbReference>
<accession>A0A1I3U2W6</accession>
<dbReference type="EMBL" id="FORT01000005">
    <property type="protein sequence ID" value="SFJ76216.1"/>
    <property type="molecule type" value="Genomic_DNA"/>
</dbReference>
<keyword evidence="2" id="KW-0946">Virion</keyword>
<reference evidence="3" key="1">
    <citation type="submission" date="2016-10" db="EMBL/GenBank/DDBJ databases">
        <authorList>
            <person name="Varghese N."/>
            <person name="Submissions S."/>
        </authorList>
    </citation>
    <scope>NUCLEOTIDE SEQUENCE [LARGE SCALE GENOMIC DNA]</scope>
    <source>
        <strain evidence="3">OK042</strain>
    </source>
</reference>
<dbReference type="InterPro" id="IPR016571">
    <property type="entry name" value="Spore_coat_assembly_CotJB"/>
</dbReference>
<sequence>MNANPHTRPGDEQYMEMLTQLQAVDFVLCELNLYLDTHPNDANAIEQYNELVQQRWHMANEFETLYGPLMNLGHSYSGYPWQWNDAPWPWQV</sequence>
<dbReference type="STRING" id="1884381.SAMN05518846_105173"/>
<protein>
    <submittedName>
        <fullName evidence="2">Spore coat protein JB</fullName>
    </submittedName>
</protein>
<dbReference type="InterPro" id="IPR024207">
    <property type="entry name" value="CotJB_dom"/>
</dbReference>
<dbReference type="GeneID" id="301130489"/>
<evidence type="ECO:0000313" key="2">
    <source>
        <dbReference type="EMBL" id="SFJ76216.1"/>
    </source>
</evidence>
<feature type="domain" description="Protein CotJB" evidence="1">
    <location>
        <begin position="16"/>
        <end position="91"/>
    </location>
</feature>
<organism evidence="2 3">
    <name type="scientific">Brevibacillus centrosporus</name>
    <dbReference type="NCBI Taxonomy" id="54910"/>
    <lineage>
        <taxon>Bacteria</taxon>
        <taxon>Bacillati</taxon>
        <taxon>Bacillota</taxon>
        <taxon>Bacilli</taxon>
        <taxon>Bacillales</taxon>
        <taxon>Paenibacillaceae</taxon>
        <taxon>Brevibacillus</taxon>
    </lineage>
</organism>
<dbReference type="AlphaFoldDB" id="A0A1I3U2W6"/>
<dbReference type="Proteomes" id="UP000198915">
    <property type="component" value="Unassembled WGS sequence"/>
</dbReference>
<evidence type="ECO:0000313" key="3">
    <source>
        <dbReference type="Proteomes" id="UP000198915"/>
    </source>
</evidence>
<dbReference type="RefSeq" id="WP_092268068.1">
    <property type="nucleotide sequence ID" value="NZ_BJOE01000003.1"/>
</dbReference>
<keyword evidence="2" id="KW-0167">Capsid protein</keyword>
<evidence type="ECO:0000259" key="1">
    <source>
        <dbReference type="Pfam" id="PF12652"/>
    </source>
</evidence>
<dbReference type="PIRSF" id="PIRSF010606">
    <property type="entry name" value="Spore_coat_CotJB"/>
    <property type="match status" value="1"/>
</dbReference>
<keyword evidence="3" id="KW-1185">Reference proteome</keyword>